<dbReference type="OrthoDB" id="10620563at2759"/>
<keyword evidence="2" id="KW-1185">Reference proteome</keyword>
<dbReference type="PROSITE" id="PS51257">
    <property type="entry name" value="PROKAR_LIPOPROTEIN"/>
    <property type="match status" value="1"/>
</dbReference>
<proteinExistence type="predicted"/>
<dbReference type="AlphaFoldDB" id="A0A8J6B3L2"/>
<name>A0A8J6B3L2_ELECQ</name>
<sequence length="219" mass="24054">MARITSSAYNPILCSCEATLIPWIFWLALTVSANGSMIRANIRGDKGHPCLVPLEIANGEERHPEERTLADGAEYRDKMADLMGPEKPNLPRVASRNPQCMRSNAFSASSAKSRAGVLFLSATMTRFRNRRVPSGACLWGTNPTWSVATRRGRIERSLMLRSFAYILTSVFRREMGRKLAGDVLSFPGLGMVTIRASNISGGKEPLLIAPLNTDARWGG</sequence>
<protein>
    <submittedName>
        <fullName evidence="1">Uncharacterized protein</fullName>
    </submittedName>
</protein>
<reference evidence="1" key="1">
    <citation type="thesis" date="2020" institute="ProQuest LLC" country="789 East Eisenhower Parkway, Ann Arbor, MI, USA">
        <title>Comparative Genomics and Chromosome Evolution.</title>
        <authorList>
            <person name="Mudd A.B."/>
        </authorList>
    </citation>
    <scope>NUCLEOTIDE SEQUENCE</scope>
    <source>
        <strain evidence="1">HN-11 Male</strain>
        <tissue evidence="1">Kidney and liver</tissue>
    </source>
</reference>
<comment type="caution">
    <text evidence="1">The sequence shown here is derived from an EMBL/GenBank/DDBJ whole genome shotgun (WGS) entry which is preliminary data.</text>
</comment>
<organism evidence="1 2">
    <name type="scientific">Eleutherodactylus coqui</name>
    <name type="common">Puerto Rican coqui</name>
    <dbReference type="NCBI Taxonomy" id="57060"/>
    <lineage>
        <taxon>Eukaryota</taxon>
        <taxon>Metazoa</taxon>
        <taxon>Chordata</taxon>
        <taxon>Craniata</taxon>
        <taxon>Vertebrata</taxon>
        <taxon>Euteleostomi</taxon>
        <taxon>Amphibia</taxon>
        <taxon>Batrachia</taxon>
        <taxon>Anura</taxon>
        <taxon>Neobatrachia</taxon>
        <taxon>Hyloidea</taxon>
        <taxon>Eleutherodactylidae</taxon>
        <taxon>Eleutherodactylinae</taxon>
        <taxon>Eleutherodactylus</taxon>
        <taxon>Eleutherodactylus</taxon>
    </lineage>
</organism>
<evidence type="ECO:0000313" key="2">
    <source>
        <dbReference type="Proteomes" id="UP000770717"/>
    </source>
</evidence>
<dbReference type="EMBL" id="WNTK01006618">
    <property type="protein sequence ID" value="KAG9463502.1"/>
    <property type="molecule type" value="Genomic_DNA"/>
</dbReference>
<accession>A0A8J6B3L2</accession>
<gene>
    <name evidence="1" type="ORF">GDO78_021608</name>
</gene>
<dbReference type="Proteomes" id="UP000770717">
    <property type="component" value="Unassembled WGS sequence"/>
</dbReference>
<evidence type="ECO:0000313" key="1">
    <source>
        <dbReference type="EMBL" id="KAG9463502.1"/>
    </source>
</evidence>